<evidence type="ECO:0000259" key="2">
    <source>
        <dbReference type="Pfam" id="PF22725"/>
    </source>
</evidence>
<sequence>MTGRRKPPVRVAVIGLGWAGRTIWLSRLRSHPAYELVALVEPDPVLRASVAREAGGTAVHASADRLSADAVDLAVVAVPNHLHAPVAAELLTAGIPVFLEKPLCLTSAEVDRLAAAEAAGGATLLGGSAAGYRADVAALRELTGSLGTIRHAELSWRRARGVPAGAGWFTARHLAGGGALVDLGWHLLDVARLLLGPLAVEQVAGSVSADFVDGRSFRAAWREDDPVDGAADVEDTAHAFLVTADGLSVGLTAGWASHEALDRTVLRIEGSEGTAELRCTFGFSPNRLDGSRLSHTVGGVAAPAGAPAEPVGAEYDRQLDALPALLADPASRGRAIEDARWVIDVIERVYASAPAGRPLSGVGR</sequence>
<keyword evidence="4" id="KW-1185">Reference proteome</keyword>
<reference evidence="3 4" key="1">
    <citation type="submission" date="2013-02" db="EMBL/GenBank/DDBJ databases">
        <title>Draft genome sequence of Amycolatopsis vancoresmycina strain DSM 44592T.</title>
        <authorList>
            <person name="Kumar S."/>
            <person name="Kaur N."/>
            <person name="Kaur C."/>
            <person name="Raghava G.P.S."/>
            <person name="Mayilraj S."/>
        </authorList>
    </citation>
    <scope>NUCLEOTIDE SEQUENCE [LARGE SCALE GENOMIC DNA]</scope>
    <source>
        <strain evidence="3 4">DSM 44592</strain>
    </source>
</reference>
<dbReference type="Proteomes" id="UP000014139">
    <property type="component" value="Unassembled WGS sequence"/>
</dbReference>
<dbReference type="InterPro" id="IPR055170">
    <property type="entry name" value="GFO_IDH_MocA-like_dom"/>
</dbReference>
<name>R1HLE0_9PSEU</name>
<dbReference type="SUPFAM" id="SSF51735">
    <property type="entry name" value="NAD(P)-binding Rossmann-fold domains"/>
    <property type="match status" value="1"/>
</dbReference>
<organism evidence="3 4">
    <name type="scientific">Amycolatopsis vancoresmycina DSM 44592</name>
    <dbReference type="NCBI Taxonomy" id="1292037"/>
    <lineage>
        <taxon>Bacteria</taxon>
        <taxon>Bacillati</taxon>
        <taxon>Actinomycetota</taxon>
        <taxon>Actinomycetes</taxon>
        <taxon>Pseudonocardiales</taxon>
        <taxon>Pseudonocardiaceae</taxon>
        <taxon>Amycolatopsis</taxon>
    </lineage>
</organism>
<dbReference type="RefSeq" id="WP_004558826.1">
    <property type="nucleotide sequence ID" value="NZ_AOUO01000514.1"/>
</dbReference>
<gene>
    <name evidence="3" type="ORF">H480_32113</name>
</gene>
<evidence type="ECO:0000313" key="4">
    <source>
        <dbReference type="Proteomes" id="UP000014139"/>
    </source>
</evidence>
<dbReference type="InterPro" id="IPR000683">
    <property type="entry name" value="Gfo/Idh/MocA-like_OxRdtase_N"/>
</dbReference>
<dbReference type="OrthoDB" id="256869at2"/>
<comment type="caution">
    <text evidence="3">The sequence shown here is derived from an EMBL/GenBank/DDBJ whole genome shotgun (WGS) entry which is preliminary data.</text>
</comment>
<dbReference type="AlphaFoldDB" id="R1HLE0"/>
<proteinExistence type="predicted"/>
<dbReference type="Gene3D" id="3.40.50.720">
    <property type="entry name" value="NAD(P)-binding Rossmann-like Domain"/>
    <property type="match status" value="1"/>
</dbReference>
<dbReference type="InterPro" id="IPR036291">
    <property type="entry name" value="NAD(P)-bd_dom_sf"/>
</dbReference>
<feature type="domain" description="GFO/IDH/MocA-like oxidoreductase" evidence="2">
    <location>
        <begin position="144"/>
        <end position="276"/>
    </location>
</feature>
<feature type="domain" description="Gfo/Idh/MocA-like oxidoreductase N-terminal" evidence="1">
    <location>
        <begin position="9"/>
        <end position="123"/>
    </location>
</feature>
<dbReference type="SUPFAM" id="SSF55347">
    <property type="entry name" value="Glyceraldehyde-3-phosphate dehydrogenase-like, C-terminal domain"/>
    <property type="match status" value="1"/>
</dbReference>
<dbReference type="PANTHER" id="PTHR43708">
    <property type="entry name" value="CONSERVED EXPRESSED OXIDOREDUCTASE (EUROFUNG)"/>
    <property type="match status" value="1"/>
</dbReference>
<evidence type="ECO:0000259" key="1">
    <source>
        <dbReference type="Pfam" id="PF01408"/>
    </source>
</evidence>
<dbReference type="eggNOG" id="COG0673">
    <property type="taxonomic scope" value="Bacteria"/>
</dbReference>
<evidence type="ECO:0000313" key="3">
    <source>
        <dbReference type="EMBL" id="EOD64385.1"/>
    </source>
</evidence>
<dbReference type="Pfam" id="PF22725">
    <property type="entry name" value="GFO_IDH_MocA_C3"/>
    <property type="match status" value="1"/>
</dbReference>
<dbReference type="Pfam" id="PF01408">
    <property type="entry name" value="GFO_IDH_MocA"/>
    <property type="match status" value="1"/>
</dbReference>
<dbReference type="PATRIC" id="fig|1292037.4.peg.6042"/>
<dbReference type="InterPro" id="IPR051317">
    <property type="entry name" value="Gfo/Idh/MocA_oxidoreduct"/>
</dbReference>
<dbReference type="EMBL" id="AOUO01000514">
    <property type="protein sequence ID" value="EOD64385.1"/>
    <property type="molecule type" value="Genomic_DNA"/>
</dbReference>
<protein>
    <submittedName>
        <fullName evidence="3">Oxidoreductase</fullName>
    </submittedName>
</protein>
<dbReference type="GO" id="GO:0000166">
    <property type="term" value="F:nucleotide binding"/>
    <property type="evidence" value="ECO:0007669"/>
    <property type="project" value="InterPro"/>
</dbReference>
<dbReference type="Gene3D" id="3.30.360.10">
    <property type="entry name" value="Dihydrodipicolinate Reductase, domain 2"/>
    <property type="match status" value="1"/>
</dbReference>
<accession>R1HLE0</accession>
<dbReference type="PANTHER" id="PTHR43708:SF8">
    <property type="entry name" value="OXIDOREDUCTASE"/>
    <property type="match status" value="1"/>
</dbReference>